<dbReference type="PANTHER" id="PTHR30353">
    <property type="entry name" value="INNER MEMBRANE PROTEIN DEDA-RELATED"/>
    <property type="match status" value="1"/>
</dbReference>
<keyword evidence="5 7" id="KW-1133">Transmembrane helix</keyword>
<dbReference type="Pfam" id="PF09335">
    <property type="entry name" value="VTT_dom"/>
    <property type="match status" value="1"/>
</dbReference>
<feature type="transmembrane region" description="Helical" evidence="7">
    <location>
        <begin position="178"/>
        <end position="197"/>
    </location>
</feature>
<proteinExistence type="inferred from homology"/>
<keyword evidence="6 7" id="KW-0472">Membrane</keyword>
<feature type="domain" description="VTT" evidence="8">
    <location>
        <begin position="40"/>
        <end position="165"/>
    </location>
</feature>
<gene>
    <name evidence="9" type="ORF">GCM10011584_00140</name>
</gene>
<dbReference type="InterPro" id="IPR032816">
    <property type="entry name" value="VTT_dom"/>
</dbReference>
<protein>
    <recommendedName>
        <fullName evidence="8">VTT domain-containing protein</fullName>
    </recommendedName>
</protein>
<sequence length="223" mass="23840">MSGAVGSLADWLLHLDPALILLVVALLVFAEDAFFLGFAIPGETAAVIAGVATALDHVSLPVAIVVVVVAAIVGDSVGYEVGRHFLGPKVLARPLLDRHRHHIERAQRLIRRRGGLAVFIGRWTALLRALMPALAGASHMRYRTFLLWNGVGGIAWGVTFVLLGHVAGASYHQLEKRAGHWAALGFGVIVVVGALVWHVRRRAAERAEERAAAAAEAAGWTEL</sequence>
<organism evidence="9 10">
    <name type="scientific">Nocardioides phosphati</name>
    <dbReference type="NCBI Taxonomy" id="1867775"/>
    <lineage>
        <taxon>Bacteria</taxon>
        <taxon>Bacillati</taxon>
        <taxon>Actinomycetota</taxon>
        <taxon>Actinomycetes</taxon>
        <taxon>Propionibacteriales</taxon>
        <taxon>Nocardioidaceae</taxon>
        <taxon>Nocardioides</taxon>
    </lineage>
</organism>
<evidence type="ECO:0000256" key="1">
    <source>
        <dbReference type="ARBA" id="ARBA00004651"/>
    </source>
</evidence>
<dbReference type="PANTHER" id="PTHR30353:SF15">
    <property type="entry name" value="INNER MEMBRANE PROTEIN YABI"/>
    <property type="match status" value="1"/>
</dbReference>
<keyword evidence="10" id="KW-1185">Reference proteome</keyword>
<evidence type="ECO:0000313" key="10">
    <source>
        <dbReference type="Proteomes" id="UP000655410"/>
    </source>
</evidence>
<name>A0ABQ2N6W1_9ACTN</name>
<feature type="transmembrane region" description="Helical" evidence="7">
    <location>
        <begin position="146"/>
        <end position="166"/>
    </location>
</feature>
<evidence type="ECO:0000259" key="8">
    <source>
        <dbReference type="Pfam" id="PF09335"/>
    </source>
</evidence>
<dbReference type="Proteomes" id="UP000655410">
    <property type="component" value="Unassembled WGS sequence"/>
</dbReference>
<comment type="similarity">
    <text evidence="2 7">Belongs to the DedA family.</text>
</comment>
<feature type="transmembrane region" description="Helical" evidence="7">
    <location>
        <begin position="18"/>
        <end position="40"/>
    </location>
</feature>
<evidence type="ECO:0000256" key="6">
    <source>
        <dbReference type="ARBA" id="ARBA00023136"/>
    </source>
</evidence>
<comment type="caution">
    <text evidence="9">The sequence shown here is derived from an EMBL/GenBank/DDBJ whole genome shotgun (WGS) entry which is preliminary data.</text>
</comment>
<keyword evidence="4 7" id="KW-0812">Transmembrane</keyword>
<evidence type="ECO:0000256" key="4">
    <source>
        <dbReference type="ARBA" id="ARBA00022692"/>
    </source>
</evidence>
<evidence type="ECO:0000256" key="2">
    <source>
        <dbReference type="ARBA" id="ARBA00010792"/>
    </source>
</evidence>
<evidence type="ECO:0000256" key="5">
    <source>
        <dbReference type="ARBA" id="ARBA00022989"/>
    </source>
</evidence>
<dbReference type="RefSeq" id="WP_229662507.1">
    <property type="nucleotide sequence ID" value="NZ_BMNI01000001.1"/>
</dbReference>
<comment type="subcellular location">
    <subcellularLocation>
        <location evidence="1 7">Cell membrane</location>
        <topology evidence="1 7">Multi-pass membrane protein</topology>
    </subcellularLocation>
</comment>
<accession>A0ABQ2N6W1</accession>
<dbReference type="InterPro" id="IPR032818">
    <property type="entry name" value="DedA-like"/>
</dbReference>
<evidence type="ECO:0000256" key="3">
    <source>
        <dbReference type="ARBA" id="ARBA00022475"/>
    </source>
</evidence>
<reference evidence="10" key="1">
    <citation type="journal article" date="2019" name="Int. J. Syst. Evol. Microbiol.">
        <title>The Global Catalogue of Microorganisms (GCM) 10K type strain sequencing project: providing services to taxonomists for standard genome sequencing and annotation.</title>
        <authorList>
            <consortium name="The Broad Institute Genomics Platform"/>
            <consortium name="The Broad Institute Genome Sequencing Center for Infectious Disease"/>
            <person name="Wu L."/>
            <person name="Ma J."/>
        </authorList>
    </citation>
    <scope>NUCLEOTIDE SEQUENCE [LARGE SCALE GENOMIC DNA]</scope>
    <source>
        <strain evidence="10">CGMCC 4.7371</strain>
    </source>
</reference>
<feature type="transmembrane region" description="Helical" evidence="7">
    <location>
        <begin position="47"/>
        <end position="73"/>
    </location>
</feature>
<keyword evidence="3 7" id="KW-1003">Cell membrane</keyword>
<evidence type="ECO:0000313" key="9">
    <source>
        <dbReference type="EMBL" id="GGO83887.1"/>
    </source>
</evidence>
<dbReference type="EMBL" id="BMNI01000001">
    <property type="protein sequence ID" value="GGO83887.1"/>
    <property type="molecule type" value="Genomic_DNA"/>
</dbReference>
<evidence type="ECO:0000256" key="7">
    <source>
        <dbReference type="RuleBase" id="RU367016"/>
    </source>
</evidence>